<dbReference type="GO" id="GO:0000917">
    <property type="term" value="P:division septum assembly"/>
    <property type="evidence" value="ECO:0007669"/>
    <property type="project" value="UniProtKB-KW"/>
</dbReference>
<keyword evidence="14 16" id="KW-0131">Cell cycle</keyword>
<dbReference type="InterPro" id="IPR050515">
    <property type="entry name" value="Beta-lactam/transpept"/>
</dbReference>
<evidence type="ECO:0000256" key="10">
    <source>
        <dbReference type="ARBA" id="ARBA00022984"/>
    </source>
</evidence>
<keyword evidence="15 16" id="KW-0961">Cell wall biogenesis/degradation</keyword>
<evidence type="ECO:0000256" key="13">
    <source>
        <dbReference type="ARBA" id="ARBA00023210"/>
    </source>
</evidence>
<keyword evidence="11 16" id="KW-1133">Transmembrane helix</keyword>
<dbReference type="InterPro" id="IPR012338">
    <property type="entry name" value="Beta-lactam/transpept-like"/>
</dbReference>
<evidence type="ECO:0000256" key="3">
    <source>
        <dbReference type="ARBA" id="ARBA00022519"/>
    </source>
</evidence>
<dbReference type="GO" id="GO:0071555">
    <property type="term" value="P:cell wall organization"/>
    <property type="evidence" value="ECO:0007669"/>
    <property type="project" value="UniProtKB-KW"/>
</dbReference>
<keyword evidence="3 16" id="KW-0997">Cell inner membrane</keyword>
<dbReference type="Gene3D" id="1.10.150.770">
    <property type="match status" value="1"/>
</dbReference>
<feature type="domain" description="Penicillin-binding protein transpeptidase" evidence="17">
    <location>
        <begin position="283"/>
        <end position="578"/>
    </location>
</feature>
<dbReference type="GO" id="GO:0043093">
    <property type="term" value="P:FtsZ-dependent cytokinesis"/>
    <property type="evidence" value="ECO:0007669"/>
    <property type="project" value="UniProtKB-UniRule"/>
</dbReference>
<feature type="domain" description="Penicillin-binding protein dimerisation" evidence="18">
    <location>
        <begin position="76"/>
        <end position="242"/>
    </location>
</feature>
<dbReference type="AlphaFoldDB" id="K6YBV7"/>
<keyword evidence="19" id="KW-0328">Glycosyltransferase</keyword>
<dbReference type="GO" id="GO:0008658">
    <property type="term" value="F:penicillin binding"/>
    <property type="evidence" value="ECO:0007669"/>
    <property type="project" value="InterPro"/>
</dbReference>
<evidence type="ECO:0000256" key="9">
    <source>
        <dbReference type="ARBA" id="ARBA00022960"/>
    </source>
</evidence>
<dbReference type="EMBL" id="BAEO01000062">
    <property type="protein sequence ID" value="GAC21426.1"/>
    <property type="molecule type" value="Genomic_DNA"/>
</dbReference>
<dbReference type="GO" id="GO:0005886">
    <property type="term" value="C:plasma membrane"/>
    <property type="evidence" value="ECO:0007669"/>
    <property type="project" value="UniProtKB-SubCell"/>
</dbReference>
<dbReference type="Gene3D" id="3.90.1310.10">
    <property type="entry name" value="Penicillin-binding protein 2a (Domain 2)"/>
    <property type="match status" value="1"/>
</dbReference>
<keyword evidence="2 16" id="KW-1003">Cell membrane</keyword>
<comment type="pathway">
    <text evidence="16">Cell wall biogenesis; peptidoglycan biosynthesis.</text>
</comment>
<sequence length="612" mass="66898">MSRISSPSKNKGRSNQAKVNSAPSLLHWRFVLVVASILLVFVGLGIRAAYIQVVSPDLLIQQGDNRTLRTRVNPLHRGLIVDRNGQQLAVSVPVRAIWADPKAIAQAIQEAEKKAKEDPSFDLRAEQRENQKRWQALAEVLGQNLEQLKQKVSNPEKRFVYLQRQVSHAMAEYVEELKLAGIYLRDESRRYYPSGEVSAHVVGFTNVDDAGIEGVEKLYNKWLAGAQGSRKIRRDGKGRMVELIESEEGKKPQNIQLTIDQRIQALAYKELKQAVQYYKATSGSAVVVAVNTGEILALVNSPSYNPNNRAGVSAHRIRNRAVTDAYEPGSSIKPLAVLSALEFGSAKVDSLIDTSPGWMHLGGNIVRDSRNYGEIDLTEIIRKSSNMGTSKLALSVPKEFLLDMFYNVGLMSGSGANLLGEINGIFNETNRWSEFELSTLSFGYGISVTALQLARMYSILGDGGIRRPLSIIKPDTPVESERVISAEATRQVLQMMETVTEKNGSAEKAHVPGYRVAGKTGTSRKAVANGYGEEYVNIFAGVAPVSDPQLAVVILINEPKGELYYAGQTAAPVFAKIMAASLQMLNVPPDDKTVSSIAVSAVAKSMEAENAG</sequence>
<reference evidence="19 20" key="1">
    <citation type="journal article" date="2017" name="Antonie Van Leeuwenhoek">
        <title>Rhizobium rhizosphaerae sp. nov., a novel species isolated from rice rhizosphere.</title>
        <authorList>
            <person name="Zhao J.J."/>
            <person name="Zhang J."/>
            <person name="Zhang R.J."/>
            <person name="Zhang C.W."/>
            <person name="Yin H.Q."/>
            <person name="Zhang X.X."/>
        </authorList>
    </citation>
    <scope>NUCLEOTIDE SEQUENCE [LARGE SCALE GENOMIC DNA]</scope>
    <source>
        <strain evidence="19 20">BSs20135</strain>
    </source>
</reference>
<keyword evidence="10 16" id="KW-0573">Peptidoglycan synthesis</keyword>
<evidence type="ECO:0000259" key="17">
    <source>
        <dbReference type="Pfam" id="PF00905"/>
    </source>
</evidence>
<dbReference type="SUPFAM" id="SSF56519">
    <property type="entry name" value="Penicillin binding protein dimerisation domain"/>
    <property type="match status" value="1"/>
</dbReference>
<comment type="subcellular location">
    <subcellularLocation>
        <location evidence="16">Cell inner membrane</location>
        <topology evidence="16">Single-pass membrane protein</topology>
    </subcellularLocation>
    <subcellularLocation>
        <location evidence="1">Membrane</location>
    </subcellularLocation>
</comment>
<evidence type="ECO:0000256" key="15">
    <source>
        <dbReference type="ARBA" id="ARBA00023316"/>
    </source>
</evidence>
<dbReference type="SUPFAM" id="SSF56601">
    <property type="entry name" value="beta-lactamase/transpeptidase-like"/>
    <property type="match status" value="1"/>
</dbReference>
<dbReference type="GO" id="GO:0006508">
    <property type="term" value="P:proteolysis"/>
    <property type="evidence" value="ECO:0007669"/>
    <property type="project" value="UniProtKB-KW"/>
</dbReference>
<evidence type="ECO:0000256" key="12">
    <source>
        <dbReference type="ARBA" id="ARBA00023136"/>
    </source>
</evidence>
<dbReference type="Pfam" id="PF00905">
    <property type="entry name" value="Transpeptidase"/>
    <property type="match status" value="1"/>
</dbReference>
<comment type="similarity">
    <text evidence="16">Belongs to the transpeptidase family. FtsI subfamily.</text>
</comment>
<evidence type="ECO:0000256" key="2">
    <source>
        <dbReference type="ARBA" id="ARBA00022475"/>
    </source>
</evidence>
<evidence type="ECO:0000256" key="16">
    <source>
        <dbReference type="HAMAP-Rule" id="MF_02080"/>
    </source>
</evidence>
<dbReference type="STRING" id="493475.GARC_4484"/>
<evidence type="ECO:0000259" key="18">
    <source>
        <dbReference type="Pfam" id="PF03717"/>
    </source>
</evidence>
<dbReference type="InterPro" id="IPR037532">
    <property type="entry name" value="FtsI_transpept"/>
</dbReference>
<keyword evidence="8 16" id="KW-0378">Hydrolase</keyword>
<dbReference type="InterPro" id="IPR001460">
    <property type="entry name" value="PCN-bd_Tpept"/>
</dbReference>
<dbReference type="Gene3D" id="3.30.450.330">
    <property type="match status" value="1"/>
</dbReference>
<keyword evidence="19" id="KW-0808">Transferase</keyword>
<dbReference type="OrthoDB" id="9789078at2"/>
<dbReference type="InterPro" id="IPR005311">
    <property type="entry name" value="PBP_dimer"/>
</dbReference>
<dbReference type="Proteomes" id="UP000006327">
    <property type="component" value="Unassembled WGS sequence"/>
</dbReference>
<dbReference type="GO" id="GO:0008360">
    <property type="term" value="P:regulation of cell shape"/>
    <property type="evidence" value="ECO:0007669"/>
    <property type="project" value="UniProtKB-KW"/>
</dbReference>
<keyword evidence="12 16" id="KW-0472">Membrane</keyword>
<evidence type="ECO:0000256" key="5">
    <source>
        <dbReference type="ARBA" id="ARBA00022645"/>
    </source>
</evidence>
<dbReference type="GO" id="GO:0009002">
    <property type="term" value="F:serine-type D-Ala-D-Ala carboxypeptidase activity"/>
    <property type="evidence" value="ECO:0007669"/>
    <property type="project" value="UniProtKB-UniRule"/>
</dbReference>
<feature type="transmembrane region" description="Helical" evidence="16">
    <location>
        <begin position="30"/>
        <end position="50"/>
    </location>
</feature>
<evidence type="ECO:0000256" key="4">
    <source>
        <dbReference type="ARBA" id="ARBA00022618"/>
    </source>
</evidence>
<evidence type="ECO:0000313" key="19">
    <source>
        <dbReference type="EMBL" id="GAC21426.1"/>
    </source>
</evidence>
<keyword evidence="5 16" id="KW-0121">Carboxypeptidase</keyword>
<proteinExistence type="inferred from homology"/>
<keyword evidence="9 16" id="KW-0133">Cell shape</keyword>
<dbReference type="PANTHER" id="PTHR30627">
    <property type="entry name" value="PEPTIDOGLYCAN D,D-TRANSPEPTIDASE"/>
    <property type="match status" value="1"/>
</dbReference>
<gene>
    <name evidence="16 19" type="primary">ftsI</name>
    <name evidence="19" type="ORF">GARC_4484</name>
</gene>
<evidence type="ECO:0000256" key="14">
    <source>
        <dbReference type="ARBA" id="ARBA00023306"/>
    </source>
</evidence>
<dbReference type="GO" id="GO:0009252">
    <property type="term" value="P:peptidoglycan biosynthetic process"/>
    <property type="evidence" value="ECO:0007669"/>
    <property type="project" value="UniProtKB-UniRule"/>
</dbReference>
<dbReference type="UniPathway" id="UPA00219"/>
<comment type="catalytic activity">
    <reaction evidence="16">
        <text>Preferential cleavage: (Ac)2-L-Lys-D-Ala-|-D-Ala. Also transpeptidation of peptidyl-alanyl moieties that are N-acyl substituents of D-alanine.</text>
        <dbReference type="EC" id="3.4.16.4"/>
    </reaction>
</comment>
<dbReference type="Gene3D" id="3.40.710.10">
    <property type="entry name" value="DD-peptidase/beta-lactamase superfamily"/>
    <property type="match status" value="1"/>
</dbReference>
<keyword evidence="6 16" id="KW-0645">Protease</keyword>
<evidence type="ECO:0000313" key="20">
    <source>
        <dbReference type="Proteomes" id="UP000006327"/>
    </source>
</evidence>
<evidence type="ECO:0000256" key="7">
    <source>
        <dbReference type="ARBA" id="ARBA00022692"/>
    </source>
</evidence>
<evidence type="ECO:0000256" key="8">
    <source>
        <dbReference type="ARBA" id="ARBA00022801"/>
    </source>
</evidence>
<dbReference type="GO" id="GO:0008955">
    <property type="term" value="F:peptidoglycan glycosyltransferase activity"/>
    <property type="evidence" value="ECO:0007669"/>
    <property type="project" value="InterPro"/>
</dbReference>
<name>K6YBV7_9ALTE</name>
<dbReference type="RefSeq" id="WP_007624365.1">
    <property type="nucleotide sequence ID" value="NZ_BAEO01000062.1"/>
</dbReference>
<keyword evidence="20" id="KW-1185">Reference proteome</keyword>
<evidence type="ECO:0000256" key="6">
    <source>
        <dbReference type="ARBA" id="ARBA00022670"/>
    </source>
</evidence>
<dbReference type="InterPro" id="IPR036138">
    <property type="entry name" value="PBP_dimer_sf"/>
</dbReference>
<keyword evidence="13 16" id="KW-0717">Septation</keyword>
<dbReference type="HAMAP" id="MF_02080">
    <property type="entry name" value="FtsI_transpept"/>
    <property type="match status" value="1"/>
</dbReference>
<comment type="function">
    <text evidence="16">Catalyzes cross-linking of the peptidoglycan cell wall at the division septum.</text>
</comment>
<protein>
    <recommendedName>
        <fullName evidence="16">Peptidoglycan D,D-transpeptidase FtsI</fullName>
        <ecNumber evidence="16">3.4.16.4</ecNumber>
    </recommendedName>
    <alternativeName>
        <fullName evidence="16">Penicillin-binding protein 3</fullName>
        <shortName evidence="16">PBP-3</shortName>
    </alternativeName>
</protein>
<dbReference type="PANTHER" id="PTHR30627:SF1">
    <property type="entry name" value="PEPTIDOGLYCAN D,D-TRANSPEPTIDASE FTSI"/>
    <property type="match status" value="1"/>
</dbReference>
<accession>K6YBV7</accession>
<evidence type="ECO:0000256" key="1">
    <source>
        <dbReference type="ARBA" id="ARBA00004370"/>
    </source>
</evidence>
<comment type="caution">
    <text evidence="19">The sequence shown here is derived from an EMBL/GenBank/DDBJ whole genome shotgun (WGS) entry which is preliminary data.</text>
</comment>
<keyword evidence="7 16" id="KW-0812">Transmembrane</keyword>
<organism evidence="19 20">
    <name type="scientific">Paraglaciecola arctica BSs20135</name>
    <dbReference type="NCBI Taxonomy" id="493475"/>
    <lineage>
        <taxon>Bacteria</taxon>
        <taxon>Pseudomonadati</taxon>
        <taxon>Pseudomonadota</taxon>
        <taxon>Gammaproteobacteria</taxon>
        <taxon>Alteromonadales</taxon>
        <taxon>Alteromonadaceae</taxon>
        <taxon>Paraglaciecola</taxon>
    </lineage>
</organism>
<dbReference type="Pfam" id="PF03717">
    <property type="entry name" value="PBP_dimer"/>
    <property type="match status" value="1"/>
</dbReference>
<dbReference type="EC" id="3.4.16.4" evidence="16"/>
<evidence type="ECO:0000256" key="11">
    <source>
        <dbReference type="ARBA" id="ARBA00022989"/>
    </source>
</evidence>
<keyword evidence="4 16" id="KW-0132">Cell division</keyword>
<dbReference type="eggNOG" id="COG0768">
    <property type="taxonomic scope" value="Bacteria"/>
</dbReference>
<feature type="active site" description="Acyl-ester intermediate" evidence="16">
    <location>
        <position position="330"/>
    </location>
</feature>